<dbReference type="GeneID" id="103110061"/>
<evidence type="ECO:0000313" key="2">
    <source>
        <dbReference type="Proteomes" id="UP001652624"/>
    </source>
</evidence>
<accession>A0ABM3YHB5</accession>
<proteinExistence type="predicted"/>
<sequence>MATGPWNEAGGGRRAEARLLIGSEGAQRSPWAHAQWLQGEVAVKRYRGGPGARASQSPQVARSPAAKRAAVGKAKWRRLGPLCSAGPSSPRGRSHPAAIVARGLSGRSSCAAAGPSTWRLENRNSRLFFNTEYFKTHKGGNPDHQIGRTI</sequence>
<dbReference type="Proteomes" id="UP001652624">
    <property type="component" value="Chromosome 12"/>
</dbReference>
<evidence type="ECO:0000256" key="1">
    <source>
        <dbReference type="SAM" id="MobiDB-lite"/>
    </source>
</evidence>
<evidence type="ECO:0000313" key="3">
    <source>
        <dbReference type="RefSeq" id="XP_060060454.1"/>
    </source>
</evidence>
<organism evidence="2 3">
    <name type="scientific">Erinaceus europaeus</name>
    <name type="common">Western European hedgehog</name>
    <dbReference type="NCBI Taxonomy" id="9365"/>
    <lineage>
        <taxon>Eukaryota</taxon>
        <taxon>Metazoa</taxon>
        <taxon>Chordata</taxon>
        <taxon>Craniata</taxon>
        <taxon>Vertebrata</taxon>
        <taxon>Euteleostomi</taxon>
        <taxon>Mammalia</taxon>
        <taxon>Eutheria</taxon>
        <taxon>Laurasiatheria</taxon>
        <taxon>Eulipotyphla</taxon>
        <taxon>Erinaceidae</taxon>
        <taxon>Erinaceinae</taxon>
        <taxon>Erinaceus</taxon>
    </lineage>
</organism>
<name>A0ABM3YHB5_ERIEU</name>
<protein>
    <submittedName>
        <fullName evidence="3">Zinc finger protein 287 isoform X3</fullName>
    </submittedName>
</protein>
<reference evidence="3" key="1">
    <citation type="submission" date="2025-08" db="UniProtKB">
        <authorList>
            <consortium name="RefSeq"/>
        </authorList>
    </citation>
    <scope>IDENTIFICATION</scope>
</reference>
<dbReference type="RefSeq" id="XP_060060454.1">
    <property type="nucleotide sequence ID" value="XM_060204471.1"/>
</dbReference>
<gene>
    <name evidence="3" type="primary">ZNF287</name>
</gene>
<feature type="region of interest" description="Disordered" evidence="1">
    <location>
        <begin position="48"/>
        <end position="71"/>
    </location>
</feature>
<keyword evidence="2" id="KW-1185">Reference proteome</keyword>